<dbReference type="AlphaFoldDB" id="A0A9E5JT54"/>
<dbReference type="EMBL" id="JAAONZ010000001">
    <property type="protein sequence ID" value="NHO64076.1"/>
    <property type="molecule type" value="Genomic_DNA"/>
</dbReference>
<evidence type="ECO:0000313" key="3">
    <source>
        <dbReference type="Proteomes" id="UP000787472"/>
    </source>
</evidence>
<name>A0A9E5JT54_9GAMM</name>
<evidence type="ECO:0000256" key="1">
    <source>
        <dbReference type="SAM" id="SignalP"/>
    </source>
</evidence>
<gene>
    <name evidence="2" type="ORF">G8770_00765</name>
</gene>
<keyword evidence="1" id="KW-0732">Signal</keyword>
<dbReference type="RefSeq" id="WP_167180742.1">
    <property type="nucleotide sequence ID" value="NZ_JAAONZ010000001.1"/>
</dbReference>
<dbReference type="Proteomes" id="UP000787472">
    <property type="component" value="Unassembled WGS sequence"/>
</dbReference>
<feature type="signal peptide" evidence="1">
    <location>
        <begin position="1"/>
        <end position="32"/>
    </location>
</feature>
<organism evidence="2 3">
    <name type="scientific">Pseudomaricurvus hydrocarbonicus</name>
    <dbReference type="NCBI Taxonomy" id="1470433"/>
    <lineage>
        <taxon>Bacteria</taxon>
        <taxon>Pseudomonadati</taxon>
        <taxon>Pseudomonadota</taxon>
        <taxon>Gammaproteobacteria</taxon>
        <taxon>Cellvibrionales</taxon>
        <taxon>Cellvibrionaceae</taxon>
        <taxon>Pseudomaricurvus</taxon>
    </lineage>
</organism>
<evidence type="ECO:0000313" key="2">
    <source>
        <dbReference type="EMBL" id="NHO64076.1"/>
    </source>
</evidence>
<comment type="caution">
    <text evidence="2">The sequence shown here is derived from an EMBL/GenBank/DDBJ whole genome shotgun (WGS) entry which is preliminary data.</text>
</comment>
<proteinExistence type="predicted"/>
<feature type="chain" id="PRO_5039108024" evidence="1">
    <location>
        <begin position="33"/>
        <end position="115"/>
    </location>
</feature>
<sequence length="115" mass="13259">MCACNSLKRVFTRLPSCLLLAGLLCLTVSAHADNSLEGEWIQYLKQAHSQAGKPMPYAYLADEDLIRLTKEDLQRLTGSYGDKDDHKRSKLQFSELNYQADVTDDYLQLRFFYQF</sequence>
<keyword evidence="3" id="KW-1185">Reference proteome</keyword>
<protein>
    <submittedName>
        <fullName evidence="2">Uncharacterized protein</fullName>
    </submittedName>
</protein>
<reference evidence="2" key="1">
    <citation type="submission" date="2020-03" db="EMBL/GenBank/DDBJ databases">
        <authorList>
            <person name="Guo F."/>
        </authorList>
    </citation>
    <scope>NUCLEOTIDE SEQUENCE</scope>
    <source>
        <strain evidence="2">JCM 30134</strain>
    </source>
</reference>
<accession>A0A9E5JT54</accession>